<evidence type="ECO:0000313" key="2">
    <source>
        <dbReference type="EMBL" id="CZF83003.1"/>
    </source>
</evidence>
<dbReference type="Proteomes" id="UP000071641">
    <property type="component" value="Unassembled WGS sequence"/>
</dbReference>
<sequence>MMKKVNFVAKKGPVLATKSKPHKPGPNPGPNPGPCCTP</sequence>
<evidence type="ECO:0000313" key="3">
    <source>
        <dbReference type="Proteomes" id="UP000071641"/>
    </source>
</evidence>
<name>A0A128F860_9GAMM</name>
<dbReference type="EMBL" id="FIZX01000002">
    <property type="protein sequence ID" value="CZF83003.1"/>
    <property type="molecule type" value="Genomic_DNA"/>
</dbReference>
<proteinExistence type="predicted"/>
<gene>
    <name evidence="2" type="ORF">GCE9029_03574</name>
</gene>
<dbReference type="AlphaFoldDB" id="A0A128F860"/>
<keyword evidence="3" id="KW-1185">Reference proteome</keyword>
<organism evidence="2 3">
    <name type="scientific">Grimontia celer</name>
    <dbReference type="NCBI Taxonomy" id="1796497"/>
    <lineage>
        <taxon>Bacteria</taxon>
        <taxon>Pseudomonadati</taxon>
        <taxon>Pseudomonadota</taxon>
        <taxon>Gammaproteobacteria</taxon>
        <taxon>Vibrionales</taxon>
        <taxon>Vibrionaceae</taxon>
        <taxon>Grimontia</taxon>
    </lineage>
</organism>
<evidence type="ECO:0000256" key="1">
    <source>
        <dbReference type="SAM" id="MobiDB-lite"/>
    </source>
</evidence>
<protein>
    <submittedName>
        <fullName evidence="2">Uncharacterized protein</fullName>
    </submittedName>
</protein>
<feature type="compositionally biased region" description="Pro residues" evidence="1">
    <location>
        <begin position="24"/>
        <end position="38"/>
    </location>
</feature>
<feature type="region of interest" description="Disordered" evidence="1">
    <location>
        <begin position="1"/>
        <end position="38"/>
    </location>
</feature>
<accession>A0A128F860</accession>
<reference evidence="3" key="1">
    <citation type="submission" date="2016-02" db="EMBL/GenBank/DDBJ databases">
        <authorList>
            <person name="Rodrigo-Torres Lidia"/>
            <person name="Arahal R.David."/>
        </authorList>
    </citation>
    <scope>NUCLEOTIDE SEQUENCE [LARGE SCALE GENOMIC DNA]</scope>
    <source>
        <strain evidence="3">CECT 9029</strain>
    </source>
</reference>